<reference evidence="2 3" key="1">
    <citation type="submission" date="2017-06" db="EMBL/GenBank/DDBJ databases">
        <title>Genome sequencing of cyanobaciteial culture collection at National Institute for Environmental Studies (NIES).</title>
        <authorList>
            <person name="Hirose Y."/>
            <person name="Shimura Y."/>
            <person name="Fujisawa T."/>
            <person name="Nakamura Y."/>
            <person name="Kawachi M."/>
        </authorList>
    </citation>
    <scope>NUCLEOTIDE SEQUENCE [LARGE SCALE GENOMIC DNA]</scope>
    <source>
        <strain evidence="2 3">NIES-2135</strain>
    </source>
</reference>
<dbReference type="AlphaFoldDB" id="A0A1Z4JCN0"/>
<evidence type="ECO:0000313" key="3">
    <source>
        <dbReference type="Proteomes" id="UP000217895"/>
    </source>
</evidence>
<keyword evidence="1" id="KW-1133">Transmembrane helix</keyword>
<feature type="transmembrane region" description="Helical" evidence="1">
    <location>
        <begin position="366"/>
        <end position="386"/>
    </location>
</feature>
<gene>
    <name evidence="2" type="ORF">NIES2135_10430</name>
</gene>
<keyword evidence="3" id="KW-1185">Reference proteome</keyword>
<feature type="transmembrane region" description="Helical" evidence="1">
    <location>
        <begin position="271"/>
        <end position="293"/>
    </location>
</feature>
<feature type="transmembrane region" description="Helical" evidence="1">
    <location>
        <begin position="305"/>
        <end position="324"/>
    </location>
</feature>
<feature type="transmembrane region" description="Helical" evidence="1">
    <location>
        <begin position="157"/>
        <end position="174"/>
    </location>
</feature>
<name>A0A1Z4JCN0_LEPBY</name>
<proteinExistence type="predicted"/>
<organism evidence="2 3">
    <name type="scientific">Leptolyngbya boryana NIES-2135</name>
    <dbReference type="NCBI Taxonomy" id="1973484"/>
    <lineage>
        <taxon>Bacteria</taxon>
        <taxon>Bacillati</taxon>
        <taxon>Cyanobacteriota</taxon>
        <taxon>Cyanophyceae</taxon>
        <taxon>Leptolyngbyales</taxon>
        <taxon>Leptolyngbyaceae</taxon>
        <taxon>Leptolyngbya group</taxon>
        <taxon>Leptolyngbya</taxon>
    </lineage>
</organism>
<protein>
    <submittedName>
        <fullName evidence="2">Uncharacterized protein</fullName>
    </submittedName>
</protein>
<keyword evidence="1" id="KW-0812">Transmembrane</keyword>
<feature type="transmembrane region" description="Helical" evidence="1">
    <location>
        <begin position="246"/>
        <end position="265"/>
    </location>
</feature>
<feature type="transmembrane region" description="Helical" evidence="1">
    <location>
        <begin position="221"/>
        <end position="239"/>
    </location>
</feature>
<accession>A0A1Z4JCN0</accession>
<dbReference type="EMBL" id="AP018203">
    <property type="protein sequence ID" value="BAY54227.1"/>
    <property type="molecule type" value="Genomic_DNA"/>
</dbReference>
<keyword evidence="1" id="KW-0472">Membrane</keyword>
<evidence type="ECO:0000256" key="1">
    <source>
        <dbReference type="SAM" id="Phobius"/>
    </source>
</evidence>
<evidence type="ECO:0000313" key="2">
    <source>
        <dbReference type="EMBL" id="BAY54227.1"/>
    </source>
</evidence>
<sequence>MEISKCYEVLGLELGASMEDVDAVYSARLMQAIRQEAKEEKALLKAAYERIQEHIYQSVETAQTRDPITELFHRLNLEHFQVRIQQEILQIYIKTNGKAEVADRLYQHLTQLELPEEISKIVIYGMRSSKAVLWKKQFDLHVIEKNDLDLYSFKNRYVLFLAFPIAMSLAVLLHTIGFHRVFIFLQIWIHEFGHATIAWFSGRRALPLPFGWTTVIPERSLFVYFGGLILLGLLFRAGWREKKRSTMIVAIVCAVIQFGMTWLLPEDTFDMWLSFGGVGGEFYLSALLIAGFYFRLPDYFRWDFWRYPAMFLGANTFWTIFSFWRSVKQGTESIPWGSLIAGDSVGDMNQLSEIHNWSNAQIINTYTGLGNLCWLVLLGLYIFFVIKHRRWILERIVSKPL</sequence>
<dbReference type="Proteomes" id="UP000217895">
    <property type="component" value="Chromosome"/>
</dbReference>